<protein>
    <submittedName>
        <fullName evidence="1">VP3</fullName>
    </submittedName>
</protein>
<organism evidence="1 2">
    <name type="scientific">Umatilla virus</name>
    <dbReference type="NCBI Taxonomy" id="40060"/>
    <lineage>
        <taxon>Viruses</taxon>
        <taxon>Riboviria</taxon>
        <taxon>Orthornavirae</taxon>
        <taxon>Duplornaviricota</taxon>
        <taxon>Resentoviricetes</taxon>
        <taxon>Reovirales</taxon>
        <taxon>Sedoreoviridae</taxon>
        <taxon>Orbivirus</taxon>
        <taxon>Orbivirus umatillaense</taxon>
    </lineage>
</organism>
<accession>G8DP04</accession>
<dbReference type="KEGG" id="vg:19893515"/>
<sequence>MAELNLLLVKRIEQTEQHLYNFVCQDVDIVIELNDCVGIDNYRIKYVDGIKALGQQTTQYKAYRSSDLVSRKNGFLSLKDTTSRLSDQIKFKHEGANSNRQYYKILSSAIAKLEEGKGGVDPITRCNRNQNLIVENGILQNKMAFHHLEGKIYANHRSMTASFYHLNSRCRYGGYHDDLVNLFFILQNQNMLVYTKPKIHFDNFWNEADSQSVTTRLSDGTNHSETKQYKYNFLELDALGRRQVKTSAEKALNTMNRDHYNTLLGKEMRFGVDARLLPTSYNHSKHDLFNHLSLIEVVQESIQSSRLIWKWKRYERMKRIYGKQGISSENCGFRETLGIIYIRYAELYCSLFNTWHLADNRMVELQRSQSEGTTNFFDRNEVDLSLREPIESVLKYAFPSCQVQEFLHDAYYSEEKGFKLYEVFLKHFSLYIGCIKNFEKDLRERTSMELIDMMREFNLFVLLTTFLPGVGFSDERGTAKLNLLIFREKADASFTGSATGSIAIENYGMEAYVREYSLQLNKTFGSTIEDFLNDLAHHPFKFQDFNVCEDQFEWEEDTRWTAKWAEWEQQRNIELNGKREVMGEKFTDFKAKWNAETAKIKERRDIRRQILKLAGEVAKTYRKLLIEKDLVIYKEYDKICRDAYKYDMAMSQCGGLSSVVSFIYPISYPEKQFISLLIVDSLTKTSEAEALYNQYVKRLKSEGGRVIIQILKDRKALSDTYLTSDVLNVRTTGIVKTKIRYYSHNAVSGILVTISSDVAKFGTHLYFAKLGAVR</sequence>
<dbReference type="EMBL" id="HQ842621">
    <property type="protein sequence ID" value="AEE98370.1"/>
    <property type="molecule type" value="Genomic_RNA"/>
</dbReference>
<dbReference type="Proteomes" id="UP000204084">
    <property type="component" value="Genome"/>
</dbReference>
<name>G8DP04_9REOV</name>
<evidence type="ECO:0000313" key="2">
    <source>
        <dbReference type="Proteomes" id="UP000204084"/>
    </source>
</evidence>
<dbReference type="RefSeq" id="YP_009047260.1">
    <property type="nucleotide sequence ID" value="NC_024505.1"/>
</dbReference>
<keyword evidence="2" id="KW-1185">Reference proteome</keyword>
<evidence type="ECO:0000313" key="1">
    <source>
        <dbReference type="EMBL" id="AEE98370.1"/>
    </source>
</evidence>
<reference evidence="1 2" key="1">
    <citation type="journal article" date="2011" name="PLoS ONE">
        <title>Umatilla virus genome sequencing and phylogenetic analysis: identification of stretch lagoon orbivirus as a new member of the Umatilla virus species.</title>
        <authorList>
            <person name="Belaganahalli M.N."/>
            <person name="Maan S."/>
            <person name="Maan N.S."/>
            <person name="Tesh R."/>
            <person name="Attoui H."/>
            <person name="Mertens P.P."/>
        </authorList>
    </citation>
    <scope>NUCLEOTIDE SEQUENCE [LARGE SCALE GENOMIC DNA]</scope>
    <source>
        <strain evidence="1">USA1969/01</strain>
    </source>
</reference>
<proteinExistence type="predicted"/>
<dbReference type="GeneID" id="19893515"/>